<reference evidence="2 3" key="1">
    <citation type="submission" date="2024-09" db="EMBL/GenBank/DDBJ databases">
        <authorList>
            <person name="Sun Q."/>
            <person name="Mori K."/>
        </authorList>
    </citation>
    <scope>NUCLEOTIDE SEQUENCE [LARGE SCALE GENOMIC DNA]</scope>
    <source>
        <strain evidence="2 3">CGMCC 1.15906</strain>
    </source>
</reference>
<gene>
    <name evidence="2" type="ORF">ACFFGN_32920</name>
</gene>
<evidence type="ECO:0000313" key="2">
    <source>
        <dbReference type="EMBL" id="MFC0628915.1"/>
    </source>
</evidence>
<dbReference type="RefSeq" id="WP_380056050.1">
    <property type="nucleotide sequence ID" value="NZ_JBHLTC010000040.1"/>
</dbReference>
<organism evidence="2 3">
    <name type="scientific">Kribbella deserti</name>
    <dbReference type="NCBI Taxonomy" id="1926257"/>
    <lineage>
        <taxon>Bacteria</taxon>
        <taxon>Bacillati</taxon>
        <taxon>Actinomycetota</taxon>
        <taxon>Actinomycetes</taxon>
        <taxon>Propionibacteriales</taxon>
        <taxon>Kribbellaceae</taxon>
        <taxon>Kribbella</taxon>
    </lineage>
</organism>
<protein>
    <submittedName>
        <fullName evidence="2">GNAT family N-acetyltransferase</fullName>
    </submittedName>
</protein>
<sequence length="260" mass="27357">MLEHVDEYLHAAPLSGSTEIEIGPFTLFRSTVSWPYYARPRAGQEVTPADVEALRAECTKYDVPLAIEWVVEVCPSLGPAARAAGLTVVEHPLLVLDKADFKPVDPPAGITVRTLAFEEAEFAQARAVAELAFANPSTAIGPEGAAERDAQVRDGNPEVAETLLSRAKAGVTVSMAAFGPDGVVASGAHQPVRRTSEIVGVATLPAMRRQGLAAAVTSGLVRDAYDNGVETVLLSAHNDAVAAVYERLGFHRIGHAGAAE</sequence>
<feature type="domain" description="N-acetyltransferase" evidence="1">
    <location>
        <begin position="110"/>
        <end position="260"/>
    </location>
</feature>
<dbReference type="InterPro" id="IPR000182">
    <property type="entry name" value="GNAT_dom"/>
</dbReference>
<dbReference type="Pfam" id="PF00583">
    <property type="entry name" value="Acetyltransf_1"/>
    <property type="match status" value="1"/>
</dbReference>
<evidence type="ECO:0000259" key="1">
    <source>
        <dbReference type="PROSITE" id="PS51186"/>
    </source>
</evidence>
<evidence type="ECO:0000313" key="3">
    <source>
        <dbReference type="Proteomes" id="UP001589890"/>
    </source>
</evidence>
<dbReference type="EMBL" id="JBHLTC010000040">
    <property type="protein sequence ID" value="MFC0628915.1"/>
    <property type="molecule type" value="Genomic_DNA"/>
</dbReference>
<dbReference type="InterPro" id="IPR016181">
    <property type="entry name" value="Acyl_CoA_acyltransferase"/>
</dbReference>
<proteinExistence type="predicted"/>
<dbReference type="SUPFAM" id="SSF55729">
    <property type="entry name" value="Acyl-CoA N-acyltransferases (Nat)"/>
    <property type="match status" value="1"/>
</dbReference>
<name>A0ABV6QWP5_9ACTN</name>
<dbReference type="Gene3D" id="3.40.630.30">
    <property type="match status" value="1"/>
</dbReference>
<keyword evidence="3" id="KW-1185">Reference proteome</keyword>
<dbReference type="PROSITE" id="PS51186">
    <property type="entry name" value="GNAT"/>
    <property type="match status" value="1"/>
</dbReference>
<dbReference type="Proteomes" id="UP001589890">
    <property type="component" value="Unassembled WGS sequence"/>
</dbReference>
<comment type="caution">
    <text evidence="2">The sequence shown here is derived from an EMBL/GenBank/DDBJ whole genome shotgun (WGS) entry which is preliminary data.</text>
</comment>
<accession>A0ABV6QWP5</accession>